<sequence>MIRETSYDEVFDAQTHFRLIMDSMARPGKLNVLNGVAIQPPDSLNRASALIGLGLLNADVSFFVARNATAITTYFTVNTASRPAPAAEADFLFLHGNDSPQHLDAAKPGTLTYPDTNAFVIIDVASISLHPDQTTEPRLQLTLSGPGVNGQQTVFVAGLNEALLTTLRDKNAEYPLGIDTILTDQNDQILCIPRSNRFVVGGL</sequence>
<dbReference type="GO" id="GO:0019634">
    <property type="term" value="P:organic phosphonate metabolic process"/>
    <property type="evidence" value="ECO:0007669"/>
    <property type="project" value="InterPro"/>
</dbReference>
<keyword evidence="2" id="KW-1185">Reference proteome</keyword>
<evidence type="ECO:0000313" key="1">
    <source>
        <dbReference type="EMBL" id="CCH51560.1"/>
    </source>
</evidence>
<dbReference type="EMBL" id="CAIT01000004">
    <property type="protein sequence ID" value="CCH51560.1"/>
    <property type="molecule type" value="Genomic_DNA"/>
</dbReference>
<dbReference type="NCBIfam" id="TIGR03292">
    <property type="entry name" value="PhnH_redo"/>
    <property type="match status" value="1"/>
</dbReference>
<dbReference type="SUPFAM" id="SSF159709">
    <property type="entry name" value="PhnH-like"/>
    <property type="match status" value="1"/>
</dbReference>
<dbReference type="PIRSF" id="PIRSF020680">
    <property type="entry name" value="PhnH"/>
    <property type="match status" value="1"/>
</dbReference>
<dbReference type="Pfam" id="PF05845">
    <property type="entry name" value="PhnH"/>
    <property type="match status" value="1"/>
</dbReference>
<dbReference type="Gene3D" id="3.40.50.11310">
    <property type="entry name" value="Bacterial phosphonate metabolism protein PhnH"/>
    <property type="match status" value="1"/>
</dbReference>
<protein>
    <submittedName>
        <fullName evidence="1">Protein phnH</fullName>
    </submittedName>
</protein>
<dbReference type="eggNOG" id="COG3625">
    <property type="taxonomic scope" value="Bacteria"/>
</dbReference>
<dbReference type="InterPro" id="IPR038058">
    <property type="entry name" value="PhnH-like_sp"/>
</dbReference>
<comment type="caution">
    <text evidence="1">The sequence shown here is derived from an EMBL/GenBank/DDBJ whole genome shotgun (WGS) entry which is preliminary data.</text>
</comment>
<dbReference type="InterPro" id="IPR008772">
    <property type="entry name" value="Phosphonate_metab_PhnH"/>
</dbReference>
<dbReference type="RefSeq" id="WP_009280146.1">
    <property type="nucleotide sequence ID" value="NZ_CAIT01000004.1"/>
</dbReference>
<organism evidence="1 2">
    <name type="scientific">Fibrisoma limi BUZ 3</name>
    <dbReference type="NCBI Taxonomy" id="1185876"/>
    <lineage>
        <taxon>Bacteria</taxon>
        <taxon>Pseudomonadati</taxon>
        <taxon>Bacteroidota</taxon>
        <taxon>Cytophagia</taxon>
        <taxon>Cytophagales</taxon>
        <taxon>Spirosomataceae</taxon>
        <taxon>Fibrisoma</taxon>
    </lineage>
</organism>
<evidence type="ECO:0000313" key="2">
    <source>
        <dbReference type="Proteomes" id="UP000009309"/>
    </source>
</evidence>
<reference evidence="1 2" key="1">
    <citation type="journal article" date="2012" name="J. Bacteriol.">
        <title>Genome Sequence of the Filamentous Bacterium Fibrisoma limi BUZ 3T.</title>
        <authorList>
            <person name="Filippini M."/>
            <person name="Qi W."/>
            <person name="Jaenicke S."/>
            <person name="Goesmann A."/>
            <person name="Smits T.H."/>
            <person name="Bagheri H.C."/>
        </authorList>
    </citation>
    <scope>NUCLEOTIDE SEQUENCE [LARGE SCALE GENOMIC DNA]</scope>
    <source>
        <strain evidence="2">BUZ 3T</strain>
    </source>
</reference>
<dbReference type="AlphaFoldDB" id="I2GCD6"/>
<gene>
    <name evidence="1" type="primary">phnH</name>
    <name evidence="1" type="ORF">BN8_00489</name>
</gene>
<dbReference type="STRING" id="1185876.BN8_00489"/>
<dbReference type="Proteomes" id="UP000009309">
    <property type="component" value="Unassembled WGS sequence"/>
</dbReference>
<proteinExistence type="predicted"/>
<name>I2GCD6_9BACT</name>
<dbReference type="OrthoDB" id="154477at2"/>
<accession>I2GCD6</accession>